<dbReference type="GO" id="GO:0008270">
    <property type="term" value="F:zinc ion binding"/>
    <property type="evidence" value="ECO:0007669"/>
    <property type="project" value="InterPro"/>
</dbReference>
<evidence type="ECO:0000259" key="2">
    <source>
        <dbReference type="SMART" id="SM00507"/>
    </source>
</evidence>
<feature type="region of interest" description="Disordered" evidence="1">
    <location>
        <begin position="1"/>
        <end position="38"/>
    </location>
</feature>
<organism evidence="3 4">
    <name type="scientific">Stenotrophomonas maltophilia</name>
    <name type="common">Pseudomonas maltophilia</name>
    <name type="synonym">Xanthomonas maltophilia</name>
    <dbReference type="NCBI Taxonomy" id="40324"/>
    <lineage>
        <taxon>Bacteria</taxon>
        <taxon>Pseudomonadati</taxon>
        <taxon>Pseudomonadota</taxon>
        <taxon>Gammaproteobacteria</taxon>
        <taxon>Lysobacterales</taxon>
        <taxon>Lysobacteraceae</taxon>
        <taxon>Stenotrophomonas</taxon>
        <taxon>Stenotrophomonas maltophilia group</taxon>
    </lineage>
</organism>
<dbReference type="PANTHER" id="PTHR33877">
    <property type="entry name" value="SLL1193 PROTEIN"/>
    <property type="match status" value="1"/>
</dbReference>
<dbReference type="InterPro" id="IPR002711">
    <property type="entry name" value="HNH"/>
</dbReference>
<dbReference type="GO" id="GO:0004519">
    <property type="term" value="F:endonuclease activity"/>
    <property type="evidence" value="ECO:0007669"/>
    <property type="project" value="UniProtKB-KW"/>
</dbReference>
<keyword evidence="3" id="KW-0255">Endonuclease</keyword>
<evidence type="ECO:0000313" key="3">
    <source>
        <dbReference type="EMBL" id="OWQ73791.1"/>
    </source>
</evidence>
<dbReference type="Pfam" id="PF01844">
    <property type="entry name" value="HNH"/>
    <property type="match status" value="1"/>
</dbReference>
<evidence type="ECO:0000313" key="4">
    <source>
        <dbReference type="Proteomes" id="UP000197090"/>
    </source>
</evidence>
<dbReference type="Gene3D" id="1.10.30.50">
    <property type="match status" value="1"/>
</dbReference>
<keyword evidence="3" id="KW-0540">Nuclease</keyword>
<dbReference type="InterPro" id="IPR003615">
    <property type="entry name" value="HNH_nuc"/>
</dbReference>
<feature type="domain" description="HNH nuclease" evidence="2">
    <location>
        <begin position="39"/>
        <end position="93"/>
    </location>
</feature>
<dbReference type="CDD" id="cd00085">
    <property type="entry name" value="HNHc"/>
    <property type="match status" value="1"/>
</dbReference>
<sequence>MARVTTLAPRIASAPSRLKPTAPVAPSYGKGRGGRPWRRKRDAVMQRDQYLCQPCKQQGRVTEATEVDHIVNVAEGGSDDETNLQAICTECHGVKTQAEARRGAARR</sequence>
<dbReference type="AlphaFoldDB" id="A0A246I6S2"/>
<dbReference type="RefSeq" id="WP_088497111.1">
    <property type="nucleotide sequence ID" value="NZ_JBFUNY010000004.1"/>
</dbReference>
<dbReference type="GO" id="GO:0003676">
    <property type="term" value="F:nucleic acid binding"/>
    <property type="evidence" value="ECO:0007669"/>
    <property type="project" value="InterPro"/>
</dbReference>
<reference evidence="3 4" key="1">
    <citation type="submission" date="2017-06" db="EMBL/GenBank/DDBJ databases">
        <authorList>
            <person name="Kim H.J."/>
            <person name="Triplett B.A."/>
        </authorList>
    </citation>
    <scope>NUCLEOTIDE SEQUENCE [LARGE SCALE GENOMIC DNA]</scope>
    <source>
        <strain evidence="3 4">594</strain>
    </source>
</reference>
<name>A0A246I6S2_STEMA</name>
<accession>A0A246I6S2</accession>
<dbReference type="Proteomes" id="UP000197090">
    <property type="component" value="Unassembled WGS sequence"/>
</dbReference>
<dbReference type="PANTHER" id="PTHR33877:SF2">
    <property type="entry name" value="OS07G0170200 PROTEIN"/>
    <property type="match status" value="1"/>
</dbReference>
<dbReference type="EMBL" id="NIVX01000076">
    <property type="protein sequence ID" value="OWQ73791.1"/>
    <property type="molecule type" value="Genomic_DNA"/>
</dbReference>
<gene>
    <name evidence="3" type="ORF">CEE63_11590</name>
</gene>
<comment type="caution">
    <text evidence="3">The sequence shown here is derived from an EMBL/GenBank/DDBJ whole genome shotgun (WGS) entry which is preliminary data.</text>
</comment>
<proteinExistence type="predicted"/>
<protein>
    <submittedName>
        <fullName evidence="3">HNH endonuclease</fullName>
    </submittedName>
</protein>
<evidence type="ECO:0000256" key="1">
    <source>
        <dbReference type="SAM" id="MobiDB-lite"/>
    </source>
</evidence>
<dbReference type="InterPro" id="IPR052892">
    <property type="entry name" value="NA-targeting_endonuclease"/>
</dbReference>
<keyword evidence="3" id="KW-0378">Hydrolase</keyword>
<dbReference type="SMART" id="SM00507">
    <property type="entry name" value="HNHc"/>
    <property type="match status" value="1"/>
</dbReference>